<dbReference type="InterPro" id="IPR036291">
    <property type="entry name" value="NAD(P)-bd_dom_sf"/>
</dbReference>
<dbReference type="GO" id="GO:0004757">
    <property type="term" value="F:sepiapterin reductase (NADP+) activity"/>
    <property type="evidence" value="ECO:0007669"/>
    <property type="project" value="TreeGrafter"/>
</dbReference>
<keyword evidence="5 6" id="KW-0560">Oxidoreductase</keyword>
<dbReference type="PANTHER" id="PTHR44085">
    <property type="entry name" value="SEPIAPTERIN REDUCTASE"/>
    <property type="match status" value="1"/>
</dbReference>
<evidence type="ECO:0000256" key="5">
    <source>
        <dbReference type="ARBA" id="ARBA00023002"/>
    </source>
</evidence>
<dbReference type="SUPFAM" id="SSF51735">
    <property type="entry name" value="NAD(P)-binding Rossmann-fold domains"/>
    <property type="match status" value="1"/>
</dbReference>
<dbReference type="Gene3D" id="3.40.50.720">
    <property type="entry name" value="NAD(P)-binding Rossmann-like Domain"/>
    <property type="match status" value="1"/>
</dbReference>
<sequence>MNIAIITGASRGLGKKIAEELLKEDIGIISVARSESTDIKERALENKLIYEHFPCDLSSEDEIIHVFGKISSIVFSSEVDKVFLFNNAGLVEPIETVGKLKASAAAASVKVNLLAPILITNLMLEKANQANIPFDIVNITSGAAEKVYQGWSVYGSTKAGLNMFTKTAASEQDPAGTNNRIVGYSPGVMDTNMQETIRSSSKDAFQDIERFQKLKEEGNLRDPQVVAEAIVKLLLNGHAANGEIYHVNDLLS</sequence>
<proteinExistence type="inferred from homology"/>
<organism evidence="6 7">
    <name type="scientific">Falsibacillus albus</name>
    <dbReference type="NCBI Taxonomy" id="2478915"/>
    <lineage>
        <taxon>Bacteria</taxon>
        <taxon>Bacillati</taxon>
        <taxon>Bacillota</taxon>
        <taxon>Bacilli</taxon>
        <taxon>Bacillales</taxon>
        <taxon>Bacillaceae</taxon>
        <taxon>Falsibacillus</taxon>
    </lineage>
</organism>
<keyword evidence="7" id="KW-1185">Reference proteome</keyword>
<comment type="caution">
    <text evidence="6">The sequence shown here is derived from an EMBL/GenBank/DDBJ whole genome shotgun (WGS) entry which is preliminary data.</text>
</comment>
<evidence type="ECO:0000256" key="1">
    <source>
        <dbReference type="ARBA" id="ARBA00004496"/>
    </source>
</evidence>
<dbReference type="GO" id="GO:0006729">
    <property type="term" value="P:tetrahydrobiopterin biosynthetic process"/>
    <property type="evidence" value="ECO:0007669"/>
    <property type="project" value="TreeGrafter"/>
</dbReference>
<dbReference type="InterPro" id="IPR020904">
    <property type="entry name" value="Sc_DH/Rdtase_CS"/>
</dbReference>
<dbReference type="Pfam" id="PF00106">
    <property type="entry name" value="adh_short"/>
    <property type="match status" value="1"/>
</dbReference>
<dbReference type="NCBIfam" id="NF005381">
    <property type="entry name" value="PRK06924.1"/>
    <property type="match status" value="1"/>
</dbReference>
<protein>
    <submittedName>
        <fullName evidence="6">(S)-benzoin forming benzil reductase</fullName>
        <ecNumber evidence="6">1.1.1.320</ecNumber>
    </submittedName>
</protein>
<dbReference type="AlphaFoldDB" id="A0A3L7K0M4"/>
<comment type="subcellular location">
    <subcellularLocation>
        <location evidence="1">Cytoplasm</location>
    </subcellularLocation>
</comment>
<dbReference type="RefSeq" id="WP_121679617.1">
    <property type="nucleotide sequence ID" value="NZ_RCVZ01000003.1"/>
</dbReference>
<dbReference type="EMBL" id="RCVZ01000003">
    <property type="protein sequence ID" value="RLQ96596.1"/>
    <property type="molecule type" value="Genomic_DNA"/>
</dbReference>
<dbReference type="EC" id="1.1.1.320" evidence="6"/>
<evidence type="ECO:0000256" key="2">
    <source>
        <dbReference type="ARBA" id="ARBA00006484"/>
    </source>
</evidence>
<dbReference type="OrthoDB" id="9794387at2"/>
<keyword evidence="3" id="KW-0963">Cytoplasm</keyword>
<keyword evidence="4" id="KW-0521">NADP</keyword>
<name>A0A3L7K0M4_9BACI</name>
<dbReference type="InterPro" id="IPR002347">
    <property type="entry name" value="SDR_fam"/>
</dbReference>
<dbReference type="PROSITE" id="PS00061">
    <property type="entry name" value="ADH_SHORT"/>
    <property type="match status" value="1"/>
</dbReference>
<evidence type="ECO:0000256" key="4">
    <source>
        <dbReference type="ARBA" id="ARBA00022857"/>
    </source>
</evidence>
<evidence type="ECO:0000313" key="7">
    <source>
        <dbReference type="Proteomes" id="UP000276770"/>
    </source>
</evidence>
<evidence type="ECO:0000313" key="6">
    <source>
        <dbReference type="EMBL" id="RLQ96596.1"/>
    </source>
</evidence>
<comment type="similarity">
    <text evidence="2">Belongs to the short-chain dehydrogenases/reductases (SDR) family.</text>
</comment>
<evidence type="ECO:0000256" key="3">
    <source>
        <dbReference type="ARBA" id="ARBA00022490"/>
    </source>
</evidence>
<reference evidence="6 7" key="1">
    <citation type="submission" date="2018-10" db="EMBL/GenBank/DDBJ databases">
        <title>Falsibacillus sp. genome draft.</title>
        <authorList>
            <person name="Shi S."/>
        </authorList>
    </citation>
    <scope>NUCLEOTIDE SEQUENCE [LARGE SCALE GENOMIC DNA]</scope>
    <source>
        <strain evidence="6 7">GY 10110</strain>
    </source>
</reference>
<dbReference type="InterPro" id="IPR051721">
    <property type="entry name" value="Biopterin_syn/organic_redct"/>
</dbReference>
<dbReference type="Proteomes" id="UP000276770">
    <property type="component" value="Unassembled WGS sequence"/>
</dbReference>
<dbReference type="PRINTS" id="PR00081">
    <property type="entry name" value="GDHRDH"/>
</dbReference>
<accession>A0A3L7K0M4</accession>
<dbReference type="GO" id="GO:0005737">
    <property type="term" value="C:cytoplasm"/>
    <property type="evidence" value="ECO:0007669"/>
    <property type="project" value="UniProtKB-SubCell"/>
</dbReference>
<dbReference type="PANTHER" id="PTHR44085:SF2">
    <property type="entry name" value="SEPIAPTERIN REDUCTASE"/>
    <property type="match status" value="1"/>
</dbReference>
<gene>
    <name evidence="6" type="ORF">D9X91_05680</name>
</gene>